<dbReference type="SUPFAM" id="SSF51735">
    <property type="entry name" value="NAD(P)-binding Rossmann-fold domains"/>
    <property type="match status" value="1"/>
</dbReference>
<accession>A0A552A7J6</accession>
<dbReference type="GO" id="GO:0016491">
    <property type="term" value="F:oxidoreductase activity"/>
    <property type="evidence" value="ECO:0007669"/>
    <property type="project" value="UniProtKB-KW"/>
</dbReference>
<dbReference type="PRINTS" id="PR00081">
    <property type="entry name" value="GDHRDH"/>
</dbReference>
<dbReference type="Gene3D" id="3.40.50.720">
    <property type="entry name" value="NAD(P)-binding Rossmann-like Domain"/>
    <property type="match status" value="1"/>
</dbReference>
<dbReference type="PRINTS" id="PR00080">
    <property type="entry name" value="SDRFAMILY"/>
</dbReference>
<dbReference type="InterPro" id="IPR002347">
    <property type="entry name" value="SDR_fam"/>
</dbReference>
<evidence type="ECO:0000313" key="4">
    <source>
        <dbReference type="Proteomes" id="UP000316280"/>
    </source>
</evidence>
<evidence type="ECO:0000256" key="1">
    <source>
        <dbReference type="ARBA" id="ARBA00006484"/>
    </source>
</evidence>
<dbReference type="CDD" id="cd05233">
    <property type="entry name" value="SDR_c"/>
    <property type="match status" value="1"/>
</dbReference>
<dbReference type="InterPro" id="IPR020904">
    <property type="entry name" value="Sc_DH/Rdtase_CS"/>
</dbReference>
<evidence type="ECO:0000256" key="2">
    <source>
        <dbReference type="ARBA" id="ARBA00023002"/>
    </source>
</evidence>
<evidence type="ECO:0000313" key="3">
    <source>
        <dbReference type="EMBL" id="TRT81433.1"/>
    </source>
</evidence>
<protein>
    <submittedName>
        <fullName evidence="3">SDR family oxidoreductase</fullName>
    </submittedName>
</protein>
<dbReference type="PROSITE" id="PS00061">
    <property type="entry name" value="ADH_SHORT"/>
    <property type="match status" value="1"/>
</dbReference>
<dbReference type="Pfam" id="PF13561">
    <property type="entry name" value="adh_short_C2"/>
    <property type="match status" value="1"/>
</dbReference>
<dbReference type="Proteomes" id="UP000316280">
    <property type="component" value="Unassembled WGS sequence"/>
</dbReference>
<comment type="caution">
    <text evidence="3">The sequence shown here is derived from an EMBL/GenBank/DDBJ whole genome shotgun (WGS) entry which is preliminary data.</text>
</comment>
<sequence>NAAVQIVKPMDEITLEDWYQTLDINLIAPFLLAQELLPELQAASGSVINIASIHATLTKPGFICYATSKAALVGLTKSMAVELGAKVRVNAICPAAVGTPMLLAGFEEKEGLFKELSDMHPVGRIAEPEEVAKAALFLASKDAQFINGSSLQVDGGISSRLHDPV</sequence>
<proteinExistence type="inferred from homology"/>
<dbReference type="InterPro" id="IPR036291">
    <property type="entry name" value="NAD(P)-bd_dom_sf"/>
</dbReference>
<feature type="non-terminal residue" evidence="3">
    <location>
        <position position="1"/>
    </location>
</feature>
<dbReference type="EMBL" id="SFBR01000213">
    <property type="protein sequence ID" value="TRT81433.1"/>
    <property type="molecule type" value="Genomic_DNA"/>
</dbReference>
<dbReference type="PANTHER" id="PTHR43639">
    <property type="entry name" value="OXIDOREDUCTASE, SHORT-CHAIN DEHYDROGENASE/REDUCTASE FAMILY (AFU_ORTHOLOGUE AFUA_5G02870)"/>
    <property type="match status" value="1"/>
</dbReference>
<reference evidence="3 4" key="1">
    <citation type="submission" date="2019-01" db="EMBL/GenBank/DDBJ databases">
        <title>Coherence of Microcystis species and biogeography revealed through population genomics.</title>
        <authorList>
            <person name="Perez-Carrascal O.M."/>
            <person name="Terrat Y."/>
            <person name="Giani A."/>
            <person name="Fortin N."/>
            <person name="Tromas N."/>
            <person name="Shapiro B.J."/>
        </authorList>
    </citation>
    <scope>NUCLEOTIDE SEQUENCE [LARGE SCALE GENOMIC DNA]</scope>
    <source>
        <strain evidence="3">Ma_OC_H_19870700_S124</strain>
    </source>
</reference>
<keyword evidence="2" id="KW-0560">Oxidoreductase</keyword>
<name>A0A552A7J6_MICAE</name>
<dbReference type="AlphaFoldDB" id="A0A552A7J6"/>
<dbReference type="PANTHER" id="PTHR43639:SF1">
    <property type="entry name" value="SHORT-CHAIN DEHYDROGENASE_REDUCTASE FAMILY PROTEIN"/>
    <property type="match status" value="1"/>
</dbReference>
<gene>
    <name evidence="3" type="ORF">EWV63_22085</name>
</gene>
<organism evidence="3 4">
    <name type="scientific">Microcystis aeruginosa Ma_OC_H_19870700_S124</name>
    <dbReference type="NCBI Taxonomy" id="2486262"/>
    <lineage>
        <taxon>Bacteria</taxon>
        <taxon>Bacillati</taxon>
        <taxon>Cyanobacteriota</taxon>
        <taxon>Cyanophyceae</taxon>
        <taxon>Oscillatoriophycideae</taxon>
        <taxon>Chroococcales</taxon>
        <taxon>Microcystaceae</taxon>
        <taxon>Microcystis</taxon>
    </lineage>
</organism>
<comment type="similarity">
    <text evidence="1">Belongs to the short-chain dehydrogenases/reductases (SDR) family.</text>
</comment>